<organism evidence="1">
    <name type="scientific">Opuntia streptacantha</name>
    <name type="common">Prickly pear cactus</name>
    <name type="synonym">Opuntia cardona</name>
    <dbReference type="NCBI Taxonomy" id="393608"/>
    <lineage>
        <taxon>Eukaryota</taxon>
        <taxon>Viridiplantae</taxon>
        <taxon>Streptophyta</taxon>
        <taxon>Embryophyta</taxon>
        <taxon>Tracheophyta</taxon>
        <taxon>Spermatophyta</taxon>
        <taxon>Magnoliopsida</taxon>
        <taxon>eudicotyledons</taxon>
        <taxon>Gunneridae</taxon>
        <taxon>Pentapetalae</taxon>
        <taxon>Caryophyllales</taxon>
        <taxon>Cactineae</taxon>
        <taxon>Cactaceae</taxon>
        <taxon>Opuntioideae</taxon>
        <taxon>Opuntia</taxon>
    </lineage>
</organism>
<protein>
    <submittedName>
        <fullName evidence="1">Uncharacterized protein</fullName>
    </submittedName>
</protein>
<dbReference type="EMBL" id="GISG01016498">
    <property type="protein sequence ID" value="MBA4617441.1"/>
    <property type="molecule type" value="Transcribed_RNA"/>
</dbReference>
<dbReference type="AlphaFoldDB" id="A0A7C9CG17"/>
<name>A0A7C9CG17_OPUST</name>
<reference evidence="1" key="1">
    <citation type="journal article" date="2013" name="J. Plant Res.">
        <title>Effect of fungi and light on seed germination of three Opuntia species from semiarid lands of central Mexico.</title>
        <authorList>
            <person name="Delgado-Sanchez P."/>
            <person name="Jimenez-Bremont J.F."/>
            <person name="Guerrero-Gonzalez Mde L."/>
            <person name="Flores J."/>
        </authorList>
    </citation>
    <scope>NUCLEOTIDE SEQUENCE</scope>
    <source>
        <tissue evidence="1">Cladode</tissue>
    </source>
</reference>
<evidence type="ECO:0000313" key="1">
    <source>
        <dbReference type="EMBL" id="MBA4617441.1"/>
    </source>
</evidence>
<accession>A0A7C9CG17</accession>
<dbReference type="EMBL" id="GISG01016501">
    <property type="protein sequence ID" value="MBA4617443.1"/>
    <property type="molecule type" value="Transcribed_RNA"/>
</dbReference>
<reference evidence="1" key="2">
    <citation type="submission" date="2020-07" db="EMBL/GenBank/DDBJ databases">
        <authorList>
            <person name="Vera ALvarez R."/>
            <person name="Arias-Moreno D.M."/>
            <person name="Jimenez-Jacinto V."/>
            <person name="Jimenez-Bremont J.F."/>
            <person name="Swaminathan K."/>
            <person name="Moose S.P."/>
            <person name="Guerrero-Gonzalez M.L."/>
            <person name="Marino-Ramirez L."/>
            <person name="Landsman D."/>
            <person name="Rodriguez-Kessler M."/>
            <person name="Delgado-Sanchez P."/>
        </authorList>
    </citation>
    <scope>NUCLEOTIDE SEQUENCE</scope>
    <source>
        <tissue evidence="1">Cladode</tissue>
    </source>
</reference>
<sequence>MNYITKNDHYYTKREKGKRACRQCDCWNYLVTMASAYHSSVRDLYTPSKRGAVGQNSDRLIQSVNRLCTLKNLSPRVQEAHQEMPEICVFWVAWFYFYIMNHESLGRSKQYA</sequence>
<proteinExistence type="predicted"/>